<protein>
    <submittedName>
        <fullName evidence="1">DUF47 domain-containing protein</fullName>
    </submittedName>
</protein>
<dbReference type="Proteomes" id="UP001589862">
    <property type="component" value="Unassembled WGS sequence"/>
</dbReference>
<dbReference type="InterPro" id="IPR052912">
    <property type="entry name" value="UPF0111_domain"/>
</dbReference>
<dbReference type="PANTHER" id="PTHR37298:SF1">
    <property type="entry name" value="UPF0111 PROTEIN YKAA"/>
    <property type="match status" value="1"/>
</dbReference>
<dbReference type="EMBL" id="JBHLUB010000030">
    <property type="protein sequence ID" value="MFC0582334.1"/>
    <property type="molecule type" value="Genomic_DNA"/>
</dbReference>
<reference evidence="1 2" key="1">
    <citation type="submission" date="2024-09" db="EMBL/GenBank/DDBJ databases">
        <authorList>
            <person name="Sun Q."/>
            <person name="Mori K."/>
        </authorList>
    </citation>
    <scope>NUCLEOTIDE SEQUENCE [LARGE SCALE GENOMIC DNA]</scope>
    <source>
        <strain evidence="1 2">NCAIM B.02604</strain>
    </source>
</reference>
<keyword evidence="2" id="KW-1185">Reference proteome</keyword>
<gene>
    <name evidence="1" type="ORF">ACFFFR_08075</name>
</gene>
<comment type="caution">
    <text evidence="1">The sequence shown here is derived from an EMBL/GenBank/DDBJ whole genome shotgun (WGS) entry which is preliminary data.</text>
</comment>
<evidence type="ECO:0000313" key="1">
    <source>
        <dbReference type="EMBL" id="MFC0582334.1"/>
    </source>
</evidence>
<name>A0ABV6PB40_9MICC</name>
<dbReference type="Gene3D" id="1.20.58.220">
    <property type="entry name" value="Phosphate transport system protein phou homolog 2, domain 2"/>
    <property type="match status" value="1"/>
</dbReference>
<dbReference type="PANTHER" id="PTHR37298">
    <property type="entry name" value="UPF0111 PROTEIN YKAA"/>
    <property type="match status" value="1"/>
</dbReference>
<accession>A0ABV6PB40</accession>
<proteinExistence type="predicted"/>
<sequence length="205" mass="23659">MRKFYFSTDTRGPQLLTEMAEQLKVAVNHLVQMLGVESKDREELSASISRAESESSDLFYALMTHMRSAFVTTLPREDLYRIARSIYECTENVVATADMVRITNSKHLPRQAIEQLEILTRQVDLTVGAMNRLDDFNYLEDYWVQTLRMCKRADRAHRAWIADLSADYKPNTYIRQWDIANYLDAAVSDMRALATHIGVVLVKES</sequence>
<dbReference type="InterPro" id="IPR038078">
    <property type="entry name" value="PhoU-like_sf"/>
</dbReference>
<dbReference type="RefSeq" id="WP_377459418.1">
    <property type="nucleotide sequence ID" value="NZ_JBHLUB010000030.1"/>
</dbReference>
<evidence type="ECO:0000313" key="2">
    <source>
        <dbReference type="Proteomes" id="UP001589862"/>
    </source>
</evidence>
<organism evidence="1 2">
    <name type="scientific">Micrococcoides hystricis</name>
    <dbReference type="NCBI Taxonomy" id="1572761"/>
    <lineage>
        <taxon>Bacteria</taxon>
        <taxon>Bacillati</taxon>
        <taxon>Actinomycetota</taxon>
        <taxon>Actinomycetes</taxon>
        <taxon>Micrococcales</taxon>
        <taxon>Micrococcaceae</taxon>
        <taxon>Micrococcoides</taxon>
    </lineage>
</organism>